<evidence type="ECO:0000313" key="12">
    <source>
        <dbReference type="EMBL" id="MFC4722380.1"/>
    </source>
</evidence>
<organism evidence="12 13">
    <name type="scientific">Geojedonia litorea</name>
    <dbReference type="NCBI Taxonomy" id="1268269"/>
    <lineage>
        <taxon>Bacteria</taxon>
        <taxon>Pseudomonadati</taxon>
        <taxon>Bacteroidota</taxon>
        <taxon>Flavobacteriia</taxon>
        <taxon>Flavobacteriales</taxon>
        <taxon>Flavobacteriaceae</taxon>
        <taxon>Geojedonia</taxon>
    </lineage>
</organism>
<keyword evidence="9" id="KW-0812">Transmembrane</keyword>
<keyword evidence="5" id="KW-0418">Kinase</keyword>
<keyword evidence="3 6" id="KW-0597">Phosphoprotein</keyword>
<evidence type="ECO:0000313" key="13">
    <source>
        <dbReference type="Proteomes" id="UP001595953"/>
    </source>
</evidence>
<dbReference type="InterPro" id="IPR003661">
    <property type="entry name" value="HisK_dim/P_dom"/>
</dbReference>
<evidence type="ECO:0000256" key="7">
    <source>
        <dbReference type="PROSITE-ProRule" id="PRU00339"/>
    </source>
</evidence>
<dbReference type="Gene3D" id="1.25.40.10">
    <property type="entry name" value="Tetratricopeptide repeat domain"/>
    <property type="match status" value="1"/>
</dbReference>
<dbReference type="Pfam" id="PF02518">
    <property type="entry name" value="HATPase_c"/>
    <property type="match status" value="1"/>
</dbReference>
<dbReference type="SMART" id="SM00028">
    <property type="entry name" value="TPR"/>
    <property type="match status" value="2"/>
</dbReference>
<dbReference type="PROSITE" id="PS50005">
    <property type="entry name" value="TPR"/>
    <property type="match status" value="1"/>
</dbReference>
<keyword evidence="9" id="KW-1133">Transmembrane helix</keyword>
<dbReference type="GO" id="GO:0005524">
    <property type="term" value="F:ATP binding"/>
    <property type="evidence" value="ECO:0007669"/>
    <property type="project" value="UniProtKB-KW"/>
</dbReference>
<dbReference type="InterPro" id="IPR036890">
    <property type="entry name" value="HATPase_C_sf"/>
</dbReference>
<dbReference type="Gene3D" id="3.40.50.2300">
    <property type="match status" value="1"/>
</dbReference>
<dbReference type="SMART" id="SM00387">
    <property type="entry name" value="HATPase_c"/>
    <property type="match status" value="1"/>
</dbReference>
<evidence type="ECO:0000256" key="2">
    <source>
        <dbReference type="ARBA" id="ARBA00012438"/>
    </source>
</evidence>
<accession>A0ABV9N3N6</accession>
<evidence type="ECO:0000256" key="8">
    <source>
        <dbReference type="SAM" id="Coils"/>
    </source>
</evidence>
<feature type="modified residue" description="4-aspartylphosphate" evidence="6">
    <location>
        <position position="677"/>
    </location>
</feature>
<dbReference type="Pfam" id="PF00512">
    <property type="entry name" value="HisKA"/>
    <property type="match status" value="1"/>
</dbReference>
<reference evidence="13" key="1">
    <citation type="journal article" date="2019" name="Int. J. Syst. Evol. Microbiol.">
        <title>The Global Catalogue of Microorganisms (GCM) 10K type strain sequencing project: providing services to taxonomists for standard genome sequencing and annotation.</title>
        <authorList>
            <consortium name="The Broad Institute Genomics Platform"/>
            <consortium name="The Broad Institute Genome Sequencing Center for Infectious Disease"/>
            <person name="Wu L."/>
            <person name="Ma J."/>
        </authorList>
    </citation>
    <scope>NUCLEOTIDE SEQUENCE [LARGE SCALE GENOMIC DNA]</scope>
    <source>
        <strain evidence="13">CCUG 63682</strain>
    </source>
</reference>
<keyword evidence="12" id="KW-0067">ATP-binding</keyword>
<dbReference type="SUPFAM" id="SSF52172">
    <property type="entry name" value="CheY-like"/>
    <property type="match status" value="1"/>
</dbReference>
<keyword evidence="8" id="KW-0175">Coiled coil</keyword>
<dbReference type="InterPro" id="IPR019734">
    <property type="entry name" value="TPR_rpt"/>
</dbReference>
<feature type="domain" description="Response regulatory" evidence="11">
    <location>
        <begin position="626"/>
        <end position="748"/>
    </location>
</feature>
<proteinExistence type="predicted"/>
<feature type="repeat" description="TPR" evidence="7">
    <location>
        <begin position="258"/>
        <end position="291"/>
    </location>
</feature>
<evidence type="ECO:0000259" key="10">
    <source>
        <dbReference type="PROSITE" id="PS50109"/>
    </source>
</evidence>
<evidence type="ECO:0000256" key="3">
    <source>
        <dbReference type="ARBA" id="ARBA00022553"/>
    </source>
</evidence>
<dbReference type="Pfam" id="PF00072">
    <property type="entry name" value="Response_reg"/>
    <property type="match status" value="1"/>
</dbReference>
<evidence type="ECO:0000256" key="5">
    <source>
        <dbReference type="ARBA" id="ARBA00022777"/>
    </source>
</evidence>
<sequence length="750" mass="86431">MRWLFVIWCILIGLETYSQEETVVKSPGVIERDSILHKLHTDLERSRKQGDINEEILRYVDLIDYSIKTFGSNTETNIDVLKLEGLVKKNAHLEAAIRAEPYLYKFMAYLKYDQQKIDQAINYLSKSISKAKETNQEKIYLLSSIEMGKMQGYLDFQKGLDILNDLEGVVLDFDDHEVTVRLYMGFMVIHLITEQWEKALHYNFKSLSDRIYPAFSAYNYIIRAECFNRLNIKLDSAIYYSKKGLEVANYYDILVEQVRAHYTLKNTYTRLDDYKSALHHYEKLYEFQANDYKRGFKTANEVGEFVTDLIKTESEYQNLLSEQKIANQRTILWIVSCGLLLLGVLIIYVFNRLKLIRKQNKIIEREKQRAEESERHKEQFLANMSHEIRTPMHAISGMLNNLRRQTHPQHQVKYLNAMKVSADNLLVLLNDALDMSKIESGSLDIQNVEMNAIEIIQNVENIFKYKADEKGLKLAVKISDNFPITIIGDPNRFNQVLINLVSNAIKFTENGSVNISLSQYEDKMRIVVEDTGIGIAQEEIEIIFESFKQGNKVVKGKMGGTGLGLAISKQLIEMQNGTIWVESKVGQGSRFYVELPLTIGSQEQDVKTAFSESKLKQLGNELEGLKILIAEDNEFNVMVVKDDLNWYIPNVELTIVYDGNQAIDAFKSNNYDLVLMDVQMPERNGYEATREIRRLEAQNLSQKPTPIIAMTASLLKEQIDKCYVAGMDAYIPKPYKLEVLISTLHNVLKT</sequence>
<dbReference type="InterPro" id="IPR036097">
    <property type="entry name" value="HisK_dim/P_sf"/>
</dbReference>
<dbReference type="RefSeq" id="WP_387962835.1">
    <property type="nucleotide sequence ID" value="NZ_JBHSGP010000014.1"/>
</dbReference>
<keyword evidence="7" id="KW-0802">TPR repeat</keyword>
<evidence type="ECO:0000256" key="6">
    <source>
        <dbReference type="PROSITE-ProRule" id="PRU00169"/>
    </source>
</evidence>
<dbReference type="InterPro" id="IPR011990">
    <property type="entry name" value="TPR-like_helical_dom_sf"/>
</dbReference>
<dbReference type="SUPFAM" id="SSF55874">
    <property type="entry name" value="ATPase domain of HSP90 chaperone/DNA topoisomerase II/histidine kinase"/>
    <property type="match status" value="1"/>
</dbReference>
<protein>
    <recommendedName>
        <fullName evidence="2">histidine kinase</fullName>
        <ecNumber evidence="2">2.7.13.3</ecNumber>
    </recommendedName>
</protein>
<feature type="coiled-coil region" evidence="8">
    <location>
        <begin position="353"/>
        <end position="383"/>
    </location>
</feature>
<dbReference type="InterPro" id="IPR004358">
    <property type="entry name" value="Sig_transdc_His_kin-like_C"/>
</dbReference>
<dbReference type="SUPFAM" id="SSF47384">
    <property type="entry name" value="Homodimeric domain of signal transducing histidine kinase"/>
    <property type="match status" value="1"/>
</dbReference>
<dbReference type="PROSITE" id="PS50110">
    <property type="entry name" value="RESPONSE_REGULATORY"/>
    <property type="match status" value="1"/>
</dbReference>
<dbReference type="SMART" id="SM00388">
    <property type="entry name" value="HisKA"/>
    <property type="match status" value="1"/>
</dbReference>
<dbReference type="EC" id="2.7.13.3" evidence="2"/>
<feature type="domain" description="Histidine kinase" evidence="10">
    <location>
        <begin position="383"/>
        <end position="599"/>
    </location>
</feature>
<dbReference type="CDD" id="cd00082">
    <property type="entry name" value="HisKA"/>
    <property type="match status" value="1"/>
</dbReference>
<feature type="transmembrane region" description="Helical" evidence="9">
    <location>
        <begin position="331"/>
        <end position="351"/>
    </location>
</feature>
<keyword evidence="9" id="KW-0472">Membrane</keyword>
<dbReference type="Gene3D" id="1.10.287.130">
    <property type="match status" value="1"/>
</dbReference>
<dbReference type="EMBL" id="JBHSGP010000014">
    <property type="protein sequence ID" value="MFC4722380.1"/>
    <property type="molecule type" value="Genomic_DNA"/>
</dbReference>
<gene>
    <name evidence="12" type="ORF">ACFO5O_08605</name>
</gene>
<comment type="caution">
    <text evidence="12">The sequence shown here is derived from an EMBL/GenBank/DDBJ whole genome shotgun (WGS) entry which is preliminary data.</text>
</comment>
<dbReference type="Gene3D" id="3.30.565.10">
    <property type="entry name" value="Histidine kinase-like ATPase, C-terminal domain"/>
    <property type="match status" value="1"/>
</dbReference>
<dbReference type="PANTHER" id="PTHR43047">
    <property type="entry name" value="TWO-COMPONENT HISTIDINE PROTEIN KINASE"/>
    <property type="match status" value="1"/>
</dbReference>
<dbReference type="SMART" id="SM00448">
    <property type="entry name" value="REC"/>
    <property type="match status" value="1"/>
</dbReference>
<dbReference type="InterPro" id="IPR003594">
    <property type="entry name" value="HATPase_dom"/>
</dbReference>
<dbReference type="InterPro" id="IPR001789">
    <property type="entry name" value="Sig_transdc_resp-reg_receiver"/>
</dbReference>
<keyword evidence="4" id="KW-0808">Transferase</keyword>
<name>A0ABV9N3N6_9FLAO</name>
<dbReference type="Proteomes" id="UP001595953">
    <property type="component" value="Unassembled WGS sequence"/>
</dbReference>
<dbReference type="InterPro" id="IPR011006">
    <property type="entry name" value="CheY-like_superfamily"/>
</dbReference>
<evidence type="ECO:0000256" key="4">
    <source>
        <dbReference type="ARBA" id="ARBA00022679"/>
    </source>
</evidence>
<keyword evidence="12" id="KW-0547">Nucleotide-binding</keyword>
<dbReference type="CDD" id="cd16922">
    <property type="entry name" value="HATPase_EvgS-ArcB-TorS-like"/>
    <property type="match status" value="1"/>
</dbReference>
<evidence type="ECO:0000256" key="9">
    <source>
        <dbReference type="SAM" id="Phobius"/>
    </source>
</evidence>
<dbReference type="PROSITE" id="PS50109">
    <property type="entry name" value="HIS_KIN"/>
    <property type="match status" value="1"/>
</dbReference>
<dbReference type="CDD" id="cd17546">
    <property type="entry name" value="REC_hyHK_CKI1_RcsC-like"/>
    <property type="match status" value="1"/>
</dbReference>
<evidence type="ECO:0000259" key="11">
    <source>
        <dbReference type="PROSITE" id="PS50110"/>
    </source>
</evidence>
<dbReference type="PRINTS" id="PR00344">
    <property type="entry name" value="BCTRLSENSOR"/>
</dbReference>
<dbReference type="InterPro" id="IPR005467">
    <property type="entry name" value="His_kinase_dom"/>
</dbReference>
<keyword evidence="13" id="KW-1185">Reference proteome</keyword>
<evidence type="ECO:0000256" key="1">
    <source>
        <dbReference type="ARBA" id="ARBA00000085"/>
    </source>
</evidence>
<dbReference type="PANTHER" id="PTHR43047:SF71">
    <property type="entry name" value="HISTIDINE KINASE CONTAINING CHEY-HOMOLOGOUS RECEIVER DOMAIN-RELATED"/>
    <property type="match status" value="1"/>
</dbReference>
<dbReference type="SUPFAM" id="SSF48452">
    <property type="entry name" value="TPR-like"/>
    <property type="match status" value="1"/>
</dbReference>
<comment type="catalytic activity">
    <reaction evidence="1">
        <text>ATP + protein L-histidine = ADP + protein N-phospho-L-histidine.</text>
        <dbReference type="EC" id="2.7.13.3"/>
    </reaction>
</comment>